<evidence type="ECO:0000313" key="3">
    <source>
        <dbReference type="Proteomes" id="UP000318017"/>
    </source>
</evidence>
<dbReference type="AlphaFoldDB" id="A0A518GFA3"/>
<dbReference type="EMBL" id="CP036298">
    <property type="protein sequence ID" value="QDV27238.1"/>
    <property type="molecule type" value="Genomic_DNA"/>
</dbReference>
<dbReference type="SUPFAM" id="SSF48452">
    <property type="entry name" value="TPR-like"/>
    <property type="match status" value="1"/>
</dbReference>
<keyword evidence="3" id="KW-1185">Reference proteome</keyword>
<proteinExistence type="predicted"/>
<name>A0A518GFA3_9BACT</name>
<keyword evidence="1" id="KW-0175">Coiled coil</keyword>
<dbReference type="InterPro" id="IPR011990">
    <property type="entry name" value="TPR-like_helical_dom_sf"/>
</dbReference>
<dbReference type="Gene3D" id="1.25.40.10">
    <property type="entry name" value="Tetratricopeptide repeat domain"/>
    <property type="match status" value="3"/>
</dbReference>
<dbReference type="KEGG" id="ahel:Q31a_56260"/>
<reference evidence="2 3" key="1">
    <citation type="submission" date="2019-02" db="EMBL/GenBank/DDBJ databases">
        <title>Deep-cultivation of Planctomycetes and their phenomic and genomic characterization uncovers novel biology.</title>
        <authorList>
            <person name="Wiegand S."/>
            <person name="Jogler M."/>
            <person name="Boedeker C."/>
            <person name="Pinto D."/>
            <person name="Vollmers J."/>
            <person name="Rivas-Marin E."/>
            <person name="Kohn T."/>
            <person name="Peeters S.H."/>
            <person name="Heuer A."/>
            <person name="Rast P."/>
            <person name="Oberbeckmann S."/>
            <person name="Bunk B."/>
            <person name="Jeske O."/>
            <person name="Meyerdierks A."/>
            <person name="Storesund J.E."/>
            <person name="Kallscheuer N."/>
            <person name="Luecker S."/>
            <person name="Lage O.M."/>
            <person name="Pohl T."/>
            <person name="Merkel B.J."/>
            <person name="Hornburger P."/>
            <person name="Mueller R.-W."/>
            <person name="Bruemmer F."/>
            <person name="Labrenz M."/>
            <person name="Spormann A.M."/>
            <person name="Op den Camp H."/>
            <person name="Overmann J."/>
            <person name="Amann R."/>
            <person name="Jetten M.S.M."/>
            <person name="Mascher T."/>
            <person name="Medema M.H."/>
            <person name="Devos D.P."/>
            <person name="Kaster A.-K."/>
            <person name="Ovreas L."/>
            <person name="Rohde M."/>
            <person name="Galperin M.Y."/>
            <person name="Jogler C."/>
        </authorList>
    </citation>
    <scope>NUCLEOTIDE SEQUENCE [LARGE SCALE GENOMIC DNA]</scope>
    <source>
        <strain evidence="2 3">Q31a</strain>
    </source>
</reference>
<organism evidence="2 3">
    <name type="scientific">Aureliella helgolandensis</name>
    <dbReference type="NCBI Taxonomy" id="2527968"/>
    <lineage>
        <taxon>Bacteria</taxon>
        <taxon>Pseudomonadati</taxon>
        <taxon>Planctomycetota</taxon>
        <taxon>Planctomycetia</taxon>
        <taxon>Pirellulales</taxon>
        <taxon>Pirellulaceae</taxon>
        <taxon>Aureliella</taxon>
    </lineage>
</organism>
<dbReference type="Proteomes" id="UP000318017">
    <property type="component" value="Chromosome"/>
</dbReference>
<gene>
    <name evidence="2" type="ORF">Q31a_56260</name>
</gene>
<evidence type="ECO:0000256" key="1">
    <source>
        <dbReference type="SAM" id="Coils"/>
    </source>
</evidence>
<dbReference type="RefSeq" id="WP_145084329.1">
    <property type="nucleotide sequence ID" value="NZ_CP036298.1"/>
</dbReference>
<feature type="coiled-coil region" evidence="1">
    <location>
        <begin position="533"/>
        <end position="560"/>
    </location>
</feature>
<protein>
    <submittedName>
        <fullName evidence="2">Anaphase-promoting complex, cyclosome, subunit 3</fullName>
    </submittedName>
</protein>
<sequence length="806" mass="91837">MFKKKLPLLAAAGAGAILVFGVLFTYLLGGGLRATEELNLAMRLLDEGRWDIAGRIARDLEDARAIDPAANASWNYVQGVSNALSVGGELDTPRNRRILLAATENLAKAEELGFPLGYQGKGKFYLGWCYFNTYQWDAVNETLADAEKLWPQRRSDAFRMMVVAYLRTVPAQLDMAQQRLDQWEKIPGMSKSELARISLSKAQLAFQEEDNFGCEESLLQVGSDTPEYIESQLWRGRWRAVEASQLPESSSKRELLLSEAQQIFGDIVLSPLSAIEPRRQAMFLSAKGLRMMGKLNEALGMFSSVRQGNSKSAEAIASGLEEAEILMELDRKDESLSTCKLLLKNVEDLALYNGLWLSIEELRSRLLDLGRSLLREDDFRSVVKLAEHLAMAFPLSDSVRLKAEAYEQWGDRLNVPTAETNPEQQRQAAHSKYLAAANEYAQLAQLELTSSEYPDVLWQAIQNYQRADDLNSANRLLTNYLQYEERPKRPRGYLALSRNRLNAAKWQSAVAPLERCLNEYPGHPSLFEARLLAAKAYSELNKLDEAAELLESNVLDYDLEPNSDTWRDCLFQWGHILYKQGNQLLLDMKVAGNAGNTIEERQAKILESQQYLLDAIRRLGHAVTRFAEDPRHYETRYMLGKSNRLAGETFLQLANSQEILVDSARRDLLQKRKHYLDQAAQEFRFLHQSLSKRQTELDASEHLQSLLRNCYFGEADTLFDLERWEDAMQVYRNAASRYMNRPEALEALMQLVACHQKMGDEAEASRTLAQAEQVLKRIPPELDNQFAKLTRANRAEWTDLLKWLRR</sequence>
<evidence type="ECO:0000313" key="2">
    <source>
        <dbReference type="EMBL" id="QDV27238.1"/>
    </source>
</evidence>
<dbReference type="OrthoDB" id="251479at2"/>
<accession>A0A518GFA3</accession>